<keyword evidence="1" id="KW-1133">Transmembrane helix</keyword>
<evidence type="ECO:0000313" key="4">
    <source>
        <dbReference type="Proteomes" id="UP001201262"/>
    </source>
</evidence>
<organism evidence="3 4">
    <name type="scientific">Talaromyces proteolyticus</name>
    <dbReference type="NCBI Taxonomy" id="1131652"/>
    <lineage>
        <taxon>Eukaryota</taxon>
        <taxon>Fungi</taxon>
        <taxon>Dikarya</taxon>
        <taxon>Ascomycota</taxon>
        <taxon>Pezizomycotina</taxon>
        <taxon>Eurotiomycetes</taxon>
        <taxon>Eurotiomycetidae</taxon>
        <taxon>Eurotiales</taxon>
        <taxon>Trichocomaceae</taxon>
        <taxon>Talaromyces</taxon>
        <taxon>Talaromyces sect. Bacilispori</taxon>
    </lineage>
</organism>
<keyword evidence="3" id="KW-0012">Acyltransferase</keyword>
<evidence type="ECO:0000259" key="2">
    <source>
        <dbReference type="Pfam" id="PF01757"/>
    </source>
</evidence>
<dbReference type="AlphaFoldDB" id="A0AAD4Q4A9"/>
<keyword evidence="1" id="KW-0812">Transmembrane</keyword>
<dbReference type="Proteomes" id="UP001201262">
    <property type="component" value="Unassembled WGS sequence"/>
</dbReference>
<evidence type="ECO:0000313" key="3">
    <source>
        <dbReference type="EMBL" id="KAH8703041.1"/>
    </source>
</evidence>
<dbReference type="PANTHER" id="PTHR23028:SF134">
    <property type="entry name" value="PUTATIVE (AFU_ORTHOLOGUE AFUA_4G08520)-RELATED"/>
    <property type="match status" value="1"/>
</dbReference>
<dbReference type="InterPro" id="IPR050879">
    <property type="entry name" value="Acyltransferase_3"/>
</dbReference>
<gene>
    <name evidence="3" type="ORF">BGW36DRAFT_354479</name>
</gene>
<dbReference type="Pfam" id="PF01757">
    <property type="entry name" value="Acyl_transf_3"/>
    <property type="match status" value="1"/>
</dbReference>
<keyword evidence="4" id="KW-1185">Reference proteome</keyword>
<feature type="transmembrane region" description="Helical" evidence="1">
    <location>
        <begin position="354"/>
        <end position="371"/>
    </location>
</feature>
<dbReference type="RefSeq" id="XP_046076059.1">
    <property type="nucleotide sequence ID" value="XM_046213527.1"/>
</dbReference>
<protein>
    <submittedName>
        <fullName evidence="3">Acyltransferase family-domain-containing protein</fullName>
    </submittedName>
</protein>
<dbReference type="InterPro" id="IPR002656">
    <property type="entry name" value="Acyl_transf_3_dom"/>
</dbReference>
<reference evidence="3" key="1">
    <citation type="submission" date="2021-12" db="EMBL/GenBank/DDBJ databases">
        <title>Convergent genome expansion in fungi linked to evolution of root-endophyte symbiosis.</title>
        <authorList>
            <consortium name="DOE Joint Genome Institute"/>
            <person name="Ke Y.-H."/>
            <person name="Bonito G."/>
            <person name="Liao H.-L."/>
            <person name="Looney B."/>
            <person name="Rojas-Flechas A."/>
            <person name="Nash J."/>
            <person name="Hameed K."/>
            <person name="Schadt C."/>
            <person name="Martin F."/>
            <person name="Crous P.W."/>
            <person name="Miettinen O."/>
            <person name="Magnuson J.K."/>
            <person name="Labbe J."/>
            <person name="Jacobson D."/>
            <person name="Doktycz M.J."/>
            <person name="Veneault-Fourrey C."/>
            <person name="Kuo A."/>
            <person name="Mondo S."/>
            <person name="Calhoun S."/>
            <person name="Riley R."/>
            <person name="Ohm R."/>
            <person name="LaButti K."/>
            <person name="Andreopoulos B."/>
            <person name="Pangilinan J."/>
            <person name="Nolan M."/>
            <person name="Tritt A."/>
            <person name="Clum A."/>
            <person name="Lipzen A."/>
            <person name="Daum C."/>
            <person name="Barry K."/>
            <person name="Grigoriev I.V."/>
            <person name="Vilgalys R."/>
        </authorList>
    </citation>
    <scope>NUCLEOTIDE SEQUENCE</scope>
    <source>
        <strain evidence="3">PMI_201</strain>
    </source>
</reference>
<evidence type="ECO:0000256" key="1">
    <source>
        <dbReference type="SAM" id="Phobius"/>
    </source>
</evidence>
<proteinExistence type="predicted"/>
<accession>A0AAD4Q4A9</accession>
<feature type="domain" description="Acyltransferase 3" evidence="2">
    <location>
        <begin position="85"/>
        <end position="475"/>
    </location>
</feature>
<dbReference type="PANTHER" id="PTHR23028">
    <property type="entry name" value="ACETYLTRANSFERASE"/>
    <property type="match status" value="1"/>
</dbReference>
<feature type="transmembrane region" description="Helical" evidence="1">
    <location>
        <begin position="183"/>
        <end position="203"/>
    </location>
</feature>
<feature type="transmembrane region" description="Helical" evidence="1">
    <location>
        <begin position="463"/>
        <end position="483"/>
    </location>
</feature>
<dbReference type="GeneID" id="70243814"/>
<feature type="transmembrane region" description="Helical" evidence="1">
    <location>
        <begin position="270"/>
        <end position="288"/>
    </location>
</feature>
<keyword evidence="1" id="KW-0472">Membrane</keyword>
<feature type="transmembrane region" description="Helical" evidence="1">
    <location>
        <begin position="391"/>
        <end position="410"/>
    </location>
</feature>
<sequence length="505" mass="57675">MNEFDELVESAQRWRKIGAGVEEQEGDNYLRNRRQPYWDYRALWKALKKINLTSGQLLKLLPSPVLDLFYSSPSDQPKAAPRSTAWLDGIRGCAALVVFIEHLSLSVQDSHAMLRAYGSPGATSFWQLPIVRLLYDGSPMVPIFYVTSGCALSLQPLSHIYKGEWSEFYATISSATFRRAFRLFLPSAAVSFLAMIFTQLGVYNYPYHFIEGNAIIIDRPQRLPNFAAQYVDWLNWVTTQLLYSQEMFQPLSRTTISNYGFQLWTISTEFYASITLFITLVGLAQLPVSRRQFLVFSICAFAFYLDRWDIACFMAGISITELSMKVKKPNEFARLPLHNPGKSISSWLSATRQYGFALLFVSGLFLASYPYKQASENFIYQGFAAIIDNVRFWESIGAVFILISVSQLVFMKRLLTSAILGYLGRISYGVYLTHVVFLNTFGWRIVPWMWRITGDEGWLQRQGGFAAGLICCLMLLIWIADIWTRAVDEPCVRLAKGIERWASSR</sequence>
<dbReference type="EMBL" id="JAJTJA010000002">
    <property type="protein sequence ID" value="KAH8703041.1"/>
    <property type="molecule type" value="Genomic_DNA"/>
</dbReference>
<keyword evidence="3" id="KW-0808">Transferase</keyword>
<name>A0AAD4Q4A9_9EURO</name>
<dbReference type="GO" id="GO:0016747">
    <property type="term" value="F:acyltransferase activity, transferring groups other than amino-acyl groups"/>
    <property type="evidence" value="ECO:0007669"/>
    <property type="project" value="InterPro"/>
</dbReference>
<comment type="caution">
    <text evidence="3">The sequence shown here is derived from an EMBL/GenBank/DDBJ whole genome shotgun (WGS) entry which is preliminary data.</text>
</comment>
<feature type="transmembrane region" description="Helical" evidence="1">
    <location>
        <begin position="422"/>
        <end position="443"/>
    </location>
</feature>